<accession>A0A2V3PW00</accession>
<dbReference type="InterPro" id="IPR003730">
    <property type="entry name" value="Cu_polyphenol_OxRdtase"/>
</dbReference>
<keyword evidence="4" id="KW-0479">Metal-binding</keyword>
<dbReference type="RefSeq" id="WP_110308946.1">
    <property type="nucleotide sequence ID" value="NZ_QICL01000001.1"/>
</dbReference>
<dbReference type="InterPro" id="IPR011324">
    <property type="entry name" value="Cytotoxic_necrot_fac-like_cat"/>
</dbReference>
<protein>
    <recommendedName>
        <fullName evidence="10">Purine nucleoside phosphorylase</fullName>
    </recommendedName>
</protein>
<evidence type="ECO:0000313" key="11">
    <source>
        <dbReference type="EMBL" id="PXV68974.1"/>
    </source>
</evidence>
<dbReference type="CDD" id="cd16833">
    <property type="entry name" value="YfiH"/>
    <property type="match status" value="1"/>
</dbReference>
<evidence type="ECO:0000256" key="10">
    <source>
        <dbReference type="RuleBase" id="RU361274"/>
    </source>
</evidence>
<reference evidence="11 12" key="1">
    <citation type="submission" date="2018-03" db="EMBL/GenBank/DDBJ databases">
        <title>Genomic Encyclopedia of Archaeal and Bacterial Type Strains, Phase II (KMG-II): from individual species to whole genera.</title>
        <authorList>
            <person name="Goeker M."/>
        </authorList>
    </citation>
    <scope>NUCLEOTIDE SEQUENCE [LARGE SCALE GENOMIC DNA]</scope>
    <source>
        <strain evidence="11 12">DSM 100214</strain>
    </source>
</reference>
<evidence type="ECO:0000256" key="6">
    <source>
        <dbReference type="ARBA" id="ARBA00022833"/>
    </source>
</evidence>
<dbReference type="InterPro" id="IPR038371">
    <property type="entry name" value="Cu_polyphenol_OxRdtase_sf"/>
</dbReference>
<dbReference type="Pfam" id="PF02578">
    <property type="entry name" value="Cu-oxidase_4"/>
    <property type="match status" value="1"/>
</dbReference>
<evidence type="ECO:0000256" key="1">
    <source>
        <dbReference type="ARBA" id="ARBA00000553"/>
    </source>
</evidence>
<dbReference type="PANTHER" id="PTHR30616">
    <property type="entry name" value="UNCHARACTERIZED PROTEIN YFIH"/>
    <property type="match status" value="1"/>
</dbReference>
<comment type="similarity">
    <text evidence="2 10">Belongs to the purine nucleoside phosphorylase YfiH/LACC1 family.</text>
</comment>
<evidence type="ECO:0000313" key="12">
    <source>
        <dbReference type="Proteomes" id="UP000247973"/>
    </source>
</evidence>
<dbReference type="GO" id="GO:0017061">
    <property type="term" value="F:S-methyl-5-thioadenosine phosphorylase activity"/>
    <property type="evidence" value="ECO:0007669"/>
    <property type="project" value="UniProtKB-EC"/>
</dbReference>
<keyword evidence="3" id="KW-0808">Transferase</keyword>
<dbReference type="GO" id="GO:0016787">
    <property type="term" value="F:hydrolase activity"/>
    <property type="evidence" value="ECO:0007669"/>
    <property type="project" value="UniProtKB-KW"/>
</dbReference>
<comment type="catalytic activity">
    <reaction evidence="9">
        <text>S-methyl-5'-thioadenosine + phosphate = 5-(methylsulfanyl)-alpha-D-ribose 1-phosphate + adenine</text>
        <dbReference type="Rhea" id="RHEA:11852"/>
        <dbReference type="ChEBI" id="CHEBI:16708"/>
        <dbReference type="ChEBI" id="CHEBI:17509"/>
        <dbReference type="ChEBI" id="CHEBI:43474"/>
        <dbReference type="ChEBI" id="CHEBI:58533"/>
        <dbReference type="EC" id="2.4.2.28"/>
    </reaction>
    <physiologicalReaction direction="left-to-right" evidence="9">
        <dbReference type="Rhea" id="RHEA:11853"/>
    </physiologicalReaction>
</comment>
<dbReference type="NCBIfam" id="TIGR00726">
    <property type="entry name" value="peptidoglycan editing factor PgeF"/>
    <property type="match status" value="1"/>
</dbReference>
<comment type="catalytic activity">
    <reaction evidence="1">
        <text>inosine + phosphate = alpha-D-ribose 1-phosphate + hypoxanthine</text>
        <dbReference type="Rhea" id="RHEA:27646"/>
        <dbReference type="ChEBI" id="CHEBI:17368"/>
        <dbReference type="ChEBI" id="CHEBI:17596"/>
        <dbReference type="ChEBI" id="CHEBI:43474"/>
        <dbReference type="ChEBI" id="CHEBI:57720"/>
        <dbReference type="EC" id="2.4.2.1"/>
    </reaction>
    <physiologicalReaction direction="left-to-right" evidence="1">
        <dbReference type="Rhea" id="RHEA:27647"/>
    </physiologicalReaction>
</comment>
<comment type="catalytic activity">
    <reaction evidence="8">
        <text>adenosine + phosphate = alpha-D-ribose 1-phosphate + adenine</text>
        <dbReference type="Rhea" id="RHEA:27642"/>
        <dbReference type="ChEBI" id="CHEBI:16335"/>
        <dbReference type="ChEBI" id="CHEBI:16708"/>
        <dbReference type="ChEBI" id="CHEBI:43474"/>
        <dbReference type="ChEBI" id="CHEBI:57720"/>
        <dbReference type="EC" id="2.4.2.1"/>
    </reaction>
    <physiologicalReaction direction="left-to-right" evidence="8">
        <dbReference type="Rhea" id="RHEA:27643"/>
    </physiologicalReaction>
</comment>
<evidence type="ECO:0000256" key="4">
    <source>
        <dbReference type="ARBA" id="ARBA00022723"/>
    </source>
</evidence>
<dbReference type="Gene3D" id="3.60.140.10">
    <property type="entry name" value="CNF1/YfiH-like putative cysteine hydrolases"/>
    <property type="match status" value="1"/>
</dbReference>
<gene>
    <name evidence="11" type="ORF">CLV62_101240</name>
</gene>
<dbReference type="Proteomes" id="UP000247973">
    <property type="component" value="Unassembled WGS sequence"/>
</dbReference>
<organism evidence="11 12">
    <name type="scientific">Dysgonomonas alginatilytica</name>
    <dbReference type="NCBI Taxonomy" id="1605892"/>
    <lineage>
        <taxon>Bacteria</taxon>
        <taxon>Pseudomonadati</taxon>
        <taxon>Bacteroidota</taxon>
        <taxon>Bacteroidia</taxon>
        <taxon>Bacteroidales</taxon>
        <taxon>Dysgonomonadaceae</taxon>
        <taxon>Dysgonomonas</taxon>
    </lineage>
</organism>
<dbReference type="SUPFAM" id="SSF64438">
    <property type="entry name" value="CNF1/YfiH-like putative cysteine hydrolases"/>
    <property type="match status" value="1"/>
</dbReference>
<dbReference type="PANTHER" id="PTHR30616:SF2">
    <property type="entry name" value="PURINE NUCLEOSIDE PHOSPHORYLASE LACC1"/>
    <property type="match status" value="1"/>
</dbReference>
<name>A0A2V3PW00_9BACT</name>
<keyword evidence="5" id="KW-0378">Hydrolase</keyword>
<evidence type="ECO:0000256" key="9">
    <source>
        <dbReference type="ARBA" id="ARBA00049893"/>
    </source>
</evidence>
<proteinExistence type="inferred from homology"/>
<dbReference type="OrthoDB" id="4279at2"/>
<keyword evidence="6" id="KW-0862">Zinc</keyword>
<keyword evidence="12" id="KW-1185">Reference proteome</keyword>
<comment type="caution">
    <text evidence="11">The sequence shown here is derived from an EMBL/GenBank/DDBJ whole genome shotgun (WGS) entry which is preliminary data.</text>
</comment>
<evidence type="ECO:0000256" key="2">
    <source>
        <dbReference type="ARBA" id="ARBA00007353"/>
    </source>
</evidence>
<evidence type="ECO:0000256" key="3">
    <source>
        <dbReference type="ARBA" id="ARBA00022679"/>
    </source>
</evidence>
<evidence type="ECO:0000256" key="7">
    <source>
        <dbReference type="ARBA" id="ARBA00047989"/>
    </source>
</evidence>
<dbReference type="AlphaFoldDB" id="A0A2V3PW00"/>
<evidence type="ECO:0000256" key="5">
    <source>
        <dbReference type="ARBA" id="ARBA00022801"/>
    </source>
</evidence>
<dbReference type="GO" id="GO:0005507">
    <property type="term" value="F:copper ion binding"/>
    <property type="evidence" value="ECO:0007669"/>
    <property type="project" value="TreeGrafter"/>
</dbReference>
<evidence type="ECO:0000256" key="8">
    <source>
        <dbReference type="ARBA" id="ARBA00048968"/>
    </source>
</evidence>
<sequence length="270" mass="29752">MIDHKLYSNLLQFESLNSFDSLLHFSTTIDGGVSNGNYTSFNLGLYSGDNVDNVIENRRRLASMLNIFSENLIFPYQTHGDDVCIIDNEFLSKGNDEQMQLLHGIDAVITNQKNICIGIGTADCVPILIYDPENKVLAAIHAGWRGTVAKLASKVVTIMKATYNSDPAKLVAGIAPSISPDYFEVGVEVVEEFVKAGFLIDDIGYYDFNTTKFHVDLWFANELLLTQSGIPFESIEVAGMCTYAHGDQFFSARRQGIQSGRLITGGVIIS</sequence>
<comment type="catalytic activity">
    <reaction evidence="7">
        <text>adenosine + H2O + H(+) = inosine + NH4(+)</text>
        <dbReference type="Rhea" id="RHEA:24408"/>
        <dbReference type="ChEBI" id="CHEBI:15377"/>
        <dbReference type="ChEBI" id="CHEBI:15378"/>
        <dbReference type="ChEBI" id="CHEBI:16335"/>
        <dbReference type="ChEBI" id="CHEBI:17596"/>
        <dbReference type="ChEBI" id="CHEBI:28938"/>
        <dbReference type="EC" id="3.5.4.4"/>
    </reaction>
    <physiologicalReaction direction="left-to-right" evidence="7">
        <dbReference type="Rhea" id="RHEA:24409"/>
    </physiologicalReaction>
</comment>
<dbReference type="EMBL" id="QICL01000001">
    <property type="protein sequence ID" value="PXV68974.1"/>
    <property type="molecule type" value="Genomic_DNA"/>
</dbReference>